<sequence>MIMDVGAFSVVFFVTYFVIHGSLRVVVLGWICVVISVCCFAAPLSILIPNVLGFAMGFLQLVIYGIYRNSGTNEEREQEMM</sequence>
<keyword evidence="3" id="KW-1133">Transmembrane helix</keyword>
<evidence type="ECO:0000256" key="2">
    <source>
        <dbReference type="ARBA" id="ARBA00022475"/>
    </source>
</evidence>
<keyword evidence="3" id="KW-0472">Membrane</keyword>
<dbReference type="EMBL" id="JAYKXN010000001">
    <property type="protein sequence ID" value="KAK7319365.1"/>
    <property type="molecule type" value="Genomic_DNA"/>
</dbReference>
<keyword evidence="2" id="KW-1003">Cell membrane</keyword>
<protein>
    <submittedName>
        <fullName evidence="4">Uncharacterized protein</fullName>
    </submittedName>
</protein>
<accession>A0AAN9KKL9</accession>
<feature type="transmembrane region" description="Helical" evidence="3">
    <location>
        <begin position="46"/>
        <end position="67"/>
    </location>
</feature>
<evidence type="ECO:0000256" key="3">
    <source>
        <dbReference type="SAM" id="Phobius"/>
    </source>
</evidence>
<evidence type="ECO:0000313" key="5">
    <source>
        <dbReference type="Proteomes" id="UP001359559"/>
    </source>
</evidence>
<dbReference type="GO" id="GO:0051119">
    <property type="term" value="F:sugar transmembrane transporter activity"/>
    <property type="evidence" value="ECO:0007669"/>
    <property type="project" value="InterPro"/>
</dbReference>
<proteinExistence type="predicted"/>
<dbReference type="Proteomes" id="UP001359559">
    <property type="component" value="Unassembled WGS sequence"/>
</dbReference>
<dbReference type="PANTHER" id="PTHR10791:SF222">
    <property type="entry name" value="BIDIRECTIONAL SUGAR TRANSPORTER SWEET15"/>
    <property type="match status" value="1"/>
</dbReference>
<keyword evidence="3" id="KW-0812">Transmembrane</keyword>
<evidence type="ECO:0000313" key="4">
    <source>
        <dbReference type="EMBL" id="KAK7319365.1"/>
    </source>
</evidence>
<keyword evidence="5" id="KW-1185">Reference proteome</keyword>
<dbReference type="PANTHER" id="PTHR10791">
    <property type="entry name" value="RAG1-ACTIVATING PROTEIN 1"/>
    <property type="match status" value="1"/>
</dbReference>
<organism evidence="4 5">
    <name type="scientific">Clitoria ternatea</name>
    <name type="common">Butterfly pea</name>
    <dbReference type="NCBI Taxonomy" id="43366"/>
    <lineage>
        <taxon>Eukaryota</taxon>
        <taxon>Viridiplantae</taxon>
        <taxon>Streptophyta</taxon>
        <taxon>Embryophyta</taxon>
        <taxon>Tracheophyta</taxon>
        <taxon>Spermatophyta</taxon>
        <taxon>Magnoliopsida</taxon>
        <taxon>eudicotyledons</taxon>
        <taxon>Gunneridae</taxon>
        <taxon>Pentapetalae</taxon>
        <taxon>rosids</taxon>
        <taxon>fabids</taxon>
        <taxon>Fabales</taxon>
        <taxon>Fabaceae</taxon>
        <taxon>Papilionoideae</taxon>
        <taxon>50 kb inversion clade</taxon>
        <taxon>NPAAA clade</taxon>
        <taxon>indigoferoid/millettioid clade</taxon>
        <taxon>Phaseoleae</taxon>
        <taxon>Clitoria</taxon>
    </lineage>
</organism>
<name>A0AAN9KKL9_CLITE</name>
<dbReference type="AlphaFoldDB" id="A0AAN9KKL9"/>
<comment type="subcellular location">
    <subcellularLocation>
        <location evidence="1">Cell membrane</location>
        <topology evidence="1">Multi-pass membrane protein</topology>
    </subcellularLocation>
</comment>
<feature type="transmembrane region" description="Helical" evidence="3">
    <location>
        <begin position="6"/>
        <end position="39"/>
    </location>
</feature>
<comment type="caution">
    <text evidence="4">The sequence shown here is derived from an EMBL/GenBank/DDBJ whole genome shotgun (WGS) entry which is preliminary data.</text>
</comment>
<dbReference type="InterPro" id="IPR047664">
    <property type="entry name" value="SWEET"/>
</dbReference>
<gene>
    <name evidence="4" type="ORF">RJT34_04085</name>
</gene>
<evidence type="ECO:0000256" key="1">
    <source>
        <dbReference type="ARBA" id="ARBA00004651"/>
    </source>
</evidence>
<dbReference type="GO" id="GO:0005886">
    <property type="term" value="C:plasma membrane"/>
    <property type="evidence" value="ECO:0007669"/>
    <property type="project" value="UniProtKB-SubCell"/>
</dbReference>
<reference evidence="4 5" key="1">
    <citation type="submission" date="2024-01" db="EMBL/GenBank/DDBJ databases">
        <title>The genomes of 5 underutilized Papilionoideae crops provide insights into root nodulation and disease resistance.</title>
        <authorList>
            <person name="Yuan L."/>
        </authorList>
    </citation>
    <scope>NUCLEOTIDE SEQUENCE [LARGE SCALE GENOMIC DNA]</scope>
    <source>
        <strain evidence="4">LY-2023</strain>
        <tissue evidence="4">Leaf</tissue>
    </source>
</reference>